<reference evidence="1" key="1">
    <citation type="journal article" date="2013" name="Genetics">
        <title>The draft genome and transcriptome of Panagrellus redivivus are shaped by the harsh demands of a free-living lifestyle.</title>
        <authorList>
            <person name="Srinivasan J."/>
            <person name="Dillman A.R."/>
            <person name="Macchietto M.G."/>
            <person name="Heikkinen L."/>
            <person name="Lakso M."/>
            <person name="Fracchia K.M."/>
            <person name="Antoshechkin I."/>
            <person name="Mortazavi A."/>
            <person name="Wong G."/>
            <person name="Sternberg P.W."/>
        </authorList>
    </citation>
    <scope>NUCLEOTIDE SEQUENCE [LARGE SCALE GENOMIC DNA]</scope>
    <source>
        <strain evidence="1">MT8872</strain>
    </source>
</reference>
<name>A0A7E4VFR9_PANRE</name>
<dbReference type="Proteomes" id="UP000492821">
    <property type="component" value="Unassembled WGS sequence"/>
</dbReference>
<reference evidence="2" key="2">
    <citation type="submission" date="2020-10" db="UniProtKB">
        <authorList>
            <consortium name="WormBaseParasite"/>
        </authorList>
    </citation>
    <scope>IDENTIFICATION</scope>
</reference>
<dbReference type="WBParaSite" id="Pan_g19681.t1">
    <property type="protein sequence ID" value="Pan_g19681.t1"/>
    <property type="gene ID" value="Pan_g19681"/>
</dbReference>
<proteinExistence type="predicted"/>
<protein>
    <submittedName>
        <fullName evidence="2">FLYWCH-type domain-containing protein</fullName>
    </submittedName>
</protein>
<evidence type="ECO:0000313" key="1">
    <source>
        <dbReference type="Proteomes" id="UP000492821"/>
    </source>
</evidence>
<accession>A0A7E4VFR9</accession>
<evidence type="ECO:0000313" key="2">
    <source>
        <dbReference type="WBParaSite" id="Pan_g19681.t1"/>
    </source>
</evidence>
<keyword evidence="1" id="KW-1185">Reference proteome</keyword>
<sequence>MPFPNFHLSQAQKEQRLKNLPSGPLPKPRGYVLIGTYDVTTEDMHAICRDKGVVCQFTCYAESSYERHYKCKNKSCTYRMRSVQNASRGALYEKGQHNHGECKKRVNDPATIAANVPPSSTTQRQPIAQEMQRHQKHESVKKWNFRTIFQNFDALVAHLMADGATPYRQPRYKKRKINRYYRCRDCNYVALSRRSEDASEQCVLFETQKHLHKAVPVAPEHLQLYYEVPDLPRRLPPRTVIVIDSDDDHLSDDANGNETEENVNDNAPVAADALHLLVTDNNGLNEDPSATQTIELHKLIRNLHDWHFVACFEVDDYDHQSYINSIDVKETYTDSTCPADIIRRDYTCKQSKKFECHYRMLSFTTLEKIVFYGKGSHDRRELAKHHVSVKFGSNTSDALSDDSALASVKKKVKKVSWGVNHVFQLPSEDETEVDSISDAFILDRPHVTQLYNIAFDLGLGFHENSETGSFSFQKHQRSITFTVTENGFELMYRADGWEHETSLSPMDWAKFLVVVYDECRCHLCC</sequence>
<organism evidence="1 2">
    <name type="scientific">Panagrellus redivivus</name>
    <name type="common">Microworm</name>
    <dbReference type="NCBI Taxonomy" id="6233"/>
    <lineage>
        <taxon>Eukaryota</taxon>
        <taxon>Metazoa</taxon>
        <taxon>Ecdysozoa</taxon>
        <taxon>Nematoda</taxon>
        <taxon>Chromadorea</taxon>
        <taxon>Rhabditida</taxon>
        <taxon>Tylenchina</taxon>
        <taxon>Panagrolaimomorpha</taxon>
        <taxon>Panagrolaimoidea</taxon>
        <taxon>Panagrolaimidae</taxon>
        <taxon>Panagrellus</taxon>
    </lineage>
</organism>
<dbReference type="AlphaFoldDB" id="A0A7E4VFR9"/>